<organism evidence="2 3">
    <name type="scientific">Roseovarius halotolerans</name>
    <dbReference type="NCBI Taxonomy" id="505353"/>
    <lineage>
        <taxon>Bacteria</taxon>
        <taxon>Pseudomonadati</taxon>
        <taxon>Pseudomonadota</taxon>
        <taxon>Alphaproteobacteria</taxon>
        <taxon>Rhodobacterales</taxon>
        <taxon>Roseobacteraceae</taxon>
        <taxon>Roseovarius</taxon>
    </lineage>
</organism>
<keyword evidence="1" id="KW-0472">Membrane</keyword>
<dbReference type="InterPro" id="IPR003425">
    <property type="entry name" value="CCB3/YggT"/>
</dbReference>
<evidence type="ECO:0000313" key="3">
    <source>
        <dbReference type="Proteomes" id="UP000193207"/>
    </source>
</evidence>
<dbReference type="RefSeq" id="WP_085817829.1">
    <property type="nucleotide sequence ID" value="NZ_FWFU01000002.1"/>
</dbReference>
<dbReference type="GO" id="GO:0016020">
    <property type="term" value="C:membrane"/>
    <property type="evidence" value="ECO:0007669"/>
    <property type="project" value="InterPro"/>
</dbReference>
<dbReference type="AlphaFoldDB" id="A0A1X6Z029"/>
<dbReference type="Pfam" id="PF02325">
    <property type="entry name" value="CCB3_YggT"/>
    <property type="match status" value="1"/>
</dbReference>
<name>A0A1X6Z029_9RHOB</name>
<feature type="transmembrane region" description="Helical" evidence="1">
    <location>
        <begin position="62"/>
        <end position="83"/>
    </location>
</feature>
<evidence type="ECO:0000256" key="1">
    <source>
        <dbReference type="SAM" id="Phobius"/>
    </source>
</evidence>
<dbReference type="Proteomes" id="UP000193207">
    <property type="component" value="Unassembled WGS sequence"/>
</dbReference>
<protein>
    <submittedName>
        <fullName evidence="2">YGGT family protein</fullName>
    </submittedName>
</protein>
<sequence>MQSIFQILMLILDVLWFFIIAHVIMSWLINFQVLNLHQEFVARIWDMLNRLLEPLYRPIRRILPPMSGIDLAPLVALIAVYALRIILTNNMMAFY</sequence>
<dbReference type="OrthoDB" id="9814445at2"/>
<keyword evidence="1" id="KW-1133">Transmembrane helix</keyword>
<keyword evidence="1" id="KW-0812">Transmembrane</keyword>
<gene>
    <name evidence="2" type="ORF">ROH8110_01896</name>
</gene>
<feature type="transmembrane region" description="Helical" evidence="1">
    <location>
        <begin position="7"/>
        <end position="29"/>
    </location>
</feature>
<proteinExistence type="predicted"/>
<dbReference type="EMBL" id="FWFU01000002">
    <property type="protein sequence ID" value="SLN36828.1"/>
    <property type="molecule type" value="Genomic_DNA"/>
</dbReference>
<keyword evidence="3" id="KW-1185">Reference proteome</keyword>
<evidence type="ECO:0000313" key="2">
    <source>
        <dbReference type="EMBL" id="SLN36828.1"/>
    </source>
</evidence>
<accession>A0A1X6Z029</accession>
<reference evidence="2 3" key="1">
    <citation type="submission" date="2017-03" db="EMBL/GenBank/DDBJ databases">
        <authorList>
            <person name="Afonso C.L."/>
            <person name="Miller P.J."/>
            <person name="Scott M.A."/>
            <person name="Spackman E."/>
            <person name="Goraichik I."/>
            <person name="Dimitrov K.M."/>
            <person name="Suarez D.L."/>
            <person name="Swayne D.E."/>
        </authorList>
    </citation>
    <scope>NUCLEOTIDE SEQUENCE [LARGE SCALE GENOMIC DNA]</scope>
    <source>
        <strain evidence="2 3">CECT 8110</strain>
    </source>
</reference>